<protein>
    <submittedName>
        <fullName evidence="4">Acylpyruvase</fullName>
    </submittedName>
</protein>
<comment type="similarity">
    <text evidence="1">Belongs to the FAH family.</text>
</comment>
<evidence type="ECO:0000313" key="5">
    <source>
        <dbReference type="Proteomes" id="UP000057609"/>
    </source>
</evidence>
<dbReference type="KEGG" id="gpi:GPICK_13530"/>
<dbReference type="EMBL" id="CP009788">
    <property type="protein sequence ID" value="AJE04237.1"/>
    <property type="molecule type" value="Genomic_DNA"/>
</dbReference>
<reference evidence="4 5" key="1">
    <citation type="journal article" date="2015" name="Genome Announc.">
        <title>Complete Genome of Geobacter pickeringii G13T, a Metal-Reducing Isolate from Sedimentary Kaolin Deposits.</title>
        <authorList>
            <person name="Badalamenti J.P."/>
            <person name="Bond D.R."/>
        </authorList>
    </citation>
    <scope>NUCLEOTIDE SEQUENCE [LARGE SCALE GENOMIC DNA]</scope>
    <source>
        <strain evidence="4 5">G13</strain>
    </source>
</reference>
<dbReference type="Pfam" id="PF01557">
    <property type="entry name" value="FAA_hydrolase"/>
    <property type="match status" value="1"/>
</dbReference>
<evidence type="ECO:0000256" key="2">
    <source>
        <dbReference type="ARBA" id="ARBA00022723"/>
    </source>
</evidence>
<dbReference type="PANTHER" id="PTHR11820:SF7">
    <property type="entry name" value="ACYLPYRUVASE FAHD1, MITOCHONDRIAL"/>
    <property type="match status" value="1"/>
</dbReference>
<dbReference type="GO" id="GO:0016853">
    <property type="term" value="F:isomerase activity"/>
    <property type="evidence" value="ECO:0007669"/>
    <property type="project" value="UniProtKB-ARBA"/>
</dbReference>
<dbReference type="FunFam" id="3.90.850.10:FF:000002">
    <property type="entry name" value="2-hydroxyhepta-2,4-diene-1,7-dioate isomerase"/>
    <property type="match status" value="1"/>
</dbReference>
<name>A0A0B5BCK9_9BACT</name>
<evidence type="ECO:0000259" key="3">
    <source>
        <dbReference type="Pfam" id="PF01557"/>
    </source>
</evidence>
<proteinExistence type="inferred from homology"/>
<dbReference type="GO" id="GO:0019752">
    <property type="term" value="P:carboxylic acid metabolic process"/>
    <property type="evidence" value="ECO:0007669"/>
    <property type="project" value="UniProtKB-ARBA"/>
</dbReference>
<evidence type="ECO:0000313" key="4">
    <source>
        <dbReference type="EMBL" id="AJE04237.1"/>
    </source>
</evidence>
<dbReference type="InterPro" id="IPR036663">
    <property type="entry name" value="Fumarylacetoacetase_C_sf"/>
</dbReference>
<gene>
    <name evidence="4" type="ORF">GPICK_13530</name>
</gene>
<dbReference type="RefSeq" id="WP_039744053.1">
    <property type="nucleotide sequence ID" value="NZ_CP009788.1"/>
</dbReference>
<accession>A0A0B5BCK9</accession>
<feature type="domain" description="Fumarylacetoacetase-like C-terminal" evidence="3">
    <location>
        <begin position="17"/>
        <end position="217"/>
    </location>
</feature>
<dbReference type="Gene3D" id="3.90.850.10">
    <property type="entry name" value="Fumarylacetoacetase-like, C-terminal domain"/>
    <property type="match status" value="1"/>
</dbReference>
<keyword evidence="5" id="KW-1185">Reference proteome</keyword>
<organism evidence="4 5">
    <name type="scientific">Geobacter pickeringii</name>
    <dbReference type="NCBI Taxonomy" id="345632"/>
    <lineage>
        <taxon>Bacteria</taxon>
        <taxon>Pseudomonadati</taxon>
        <taxon>Thermodesulfobacteriota</taxon>
        <taxon>Desulfuromonadia</taxon>
        <taxon>Geobacterales</taxon>
        <taxon>Geobacteraceae</taxon>
        <taxon>Geobacter</taxon>
    </lineage>
</organism>
<dbReference type="InterPro" id="IPR011234">
    <property type="entry name" value="Fumarylacetoacetase-like_C"/>
</dbReference>
<keyword evidence="2" id="KW-0479">Metal-binding</keyword>
<dbReference type="NCBIfam" id="NF007967">
    <property type="entry name" value="PRK10691.1"/>
    <property type="match status" value="1"/>
</dbReference>
<dbReference type="Proteomes" id="UP000057609">
    <property type="component" value="Chromosome"/>
</dbReference>
<dbReference type="SUPFAM" id="SSF56529">
    <property type="entry name" value="FAH"/>
    <property type="match status" value="1"/>
</dbReference>
<dbReference type="OrthoDB" id="5197601at2"/>
<dbReference type="PANTHER" id="PTHR11820">
    <property type="entry name" value="ACYLPYRUVASE"/>
    <property type="match status" value="1"/>
</dbReference>
<dbReference type="AlphaFoldDB" id="A0A0B5BCK9"/>
<dbReference type="GO" id="GO:0018773">
    <property type="term" value="F:acetylpyruvate hydrolase activity"/>
    <property type="evidence" value="ECO:0007669"/>
    <property type="project" value="TreeGrafter"/>
</dbReference>
<evidence type="ECO:0000256" key="1">
    <source>
        <dbReference type="ARBA" id="ARBA00010211"/>
    </source>
</evidence>
<dbReference type="STRING" id="345632.GPICK_13530"/>
<sequence length="218" mass="22995">MKTARITGTATQYAIGKILCIGRNYAEHIRELGNETPEAPVIFSKPASSVIGSGDAIVIPPYSKDCHHEAELALLVGRTGKDIPPEEALAHLAGYGIAIDLTLRDVQGELKKKGLPWDIAKGFDTACPLSDFAPVAQVADPQDLRIRLAVNGTLRQDGSTSLMIHPVRELISYLSGIFTLEPGDVILTGTPAGVGPLVSGDLVEAEIPGVGALRVSVK</sequence>
<dbReference type="HOGENOM" id="CLU_028458_5_0_7"/>
<dbReference type="GO" id="GO:0046872">
    <property type="term" value="F:metal ion binding"/>
    <property type="evidence" value="ECO:0007669"/>
    <property type="project" value="UniProtKB-KW"/>
</dbReference>